<evidence type="ECO:0000256" key="7">
    <source>
        <dbReference type="ARBA" id="ARBA00029447"/>
    </source>
</evidence>
<dbReference type="Pfam" id="PF08269">
    <property type="entry name" value="dCache_2"/>
    <property type="match status" value="1"/>
</dbReference>
<dbReference type="InterPro" id="IPR003660">
    <property type="entry name" value="HAMP_dom"/>
</dbReference>
<name>A0ABR9FNB2_9GAMM</name>
<gene>
    <name evidence="12" type="ORF">EI167_12845</name>
</gene>
<evidence type="ECO:0000313" key="13">
    <source>
        <dbReference type="Proteomes" id="UP000707245"/>
    </source>
</evidence>
<dbReference type="InterPro" id="IPR033480">
    <property type="entry name" value="sCache_2"/>
</dbReference>
<dbReference type="SMART" id="SM01049">
    <property type="entry name" value="Cache_2"/>
    <property type="match status" value="1"/>
</dbReference>
<dbReference type="Pfam" id="PF00015">
    <property type="entry name" value="MCPsignal"/>
    <property type="match status" value="1"/>
</dbReference>
<dbReference type="InterPro" id="IPR004010">
    <property type="entry name" value="Double_Cache_2"/>
</dbReference>
<dbReference type="PANTHER" id="PTHR32089">
    <property type="entry name" value="METHYL-ACCEPTING CHEMOTAXIS PROTEIN MCPB"/>
    <property type="match status" value="1"/>
</dbReference>
<reference evidence="12 13" key="1">
    <citation type="submission" date="2020-07" db="EMBL/GenBank/DDBJ databases">
        <title>Halophilic bacteria isolated from french cheeses.</title>
        <authorList>
            <person name="Kothe C.I."/>
            <person name="Farah-Kraiem B."/>
            <person name="Renault P."/>
            <person name="Dridi B."/>
        </authorList>
    </citation>
    <scope>NUCLEOTIDE SEQUENCE [LARGE SCALE GENOMIC DNA]</scope>
    <source>
        <strain evidence="12 13">FME14</strain>
    </source>
</reference>
<dbReference type="CDD" id="cd06225">
    <property type="entry name" value="HAMP"/>
    <property type="match status" value="1"/>
</dbReference>
<evidence type="ECO:0000256" key="1">
    <source>
        <dbReference type="ARBA" id="ARBA00004651"/>
    </source>
</evidence>
<evidence type="ECO:0000256" key="4">
    <source>
        <dbReference type="ARBA" id="ARBA00022989"/>
    </source>
</evidence>
<dbReference type="EMBL" id="RRZA01000038">
    <property type="protein sequence ID" value="MBE0458318.1"/>
    <property type="molecule type" value="Genomic_DNA"/>
</dbReference>
<evidence type="ECO:0000256" key="6">
    <source>
        <dbReference type="ARBA" id="ARBA00023224"/>
    </source>
</evidence>
<keyword evidence="13" id="KW-1185">Reference proteome</keyword>
<dbReference type="CDD" id="cd11386">
    <property type="entry name" value="MCP_signal"/>
    <property type="match status" value="1"/>
</dbReference>
<evidence type="ECO:0000256" key="5">
    <source>
        <dbReference type="ARBA" id="ARBA00023136"/>
    </source>
</evidence>
<dbReference type="InterPro" id="IPR004089">
    <property type="entry name" value="MCPsignal_dom"/>
</dbReference>
<feature type="transmembrane region" description="Helical" evidence="9">
    <location>
        <begin position="192"/>
        <end position="212"/>
    </location>
</feature>
<keyword evidence="4 9" id="KW-1133">Transmembrane helix</keyword>
<comment type="caution">
    <text evidence="12">The sequence shown here is derived from an EMBL/GenBank/DDBJ whole genome shotgun (WGS) entry which is preliminary data.</text>
</comment>
<dbReference type="Pfam" id="PF00672">
    <property type="entry name" value="HAMP"/>
    <property type="match status" value="1"/>
</dbReference>
<evidence type="ECO:0000256" key="9">
    <source>
        <dbReference type="SAM" id="Phobius"/>
    </source>
</evidence>
<keyword evidence="6 8" id="KW-0807">Transducer</keyword>
<feature type="domain" description="HAMP" evidence="11">
    <location>
        <begin position="213"/>
        <end position="267"/>
    </location>
</feature>
<dbReference type="Proteomes" id="UP000707245">
    <property type="component" value="Unassembled WGS sequence"/>
</dbReference>
<protein>
    <submittedName>
        <fullName evidence="12">Methyl-accepting chemotaxis protein</fullName>
    </submittedName>
</protein>
<sequence>MSYLRRFTIFQRLAMLVSVVVIGLLFLSITSLTQQYSSLKTEQYTKTKNLVEAAHSLISHAYSLEQAGTLNKQQAQQHALDTIAAMRYDESNYYWINDYQPNMVMHPIKPDLNGKSLANNKDPDGTLLFIEMVNIVKQQGSGFVPYKWPKPGKDQPVDKIAFVKGFTPWQWIIGSGVYLDTIDEAFSELRTLMIINASIILILFISLSYLIARSILLPTQLAADMMKDISQGEGDLTQVLDESGNDEVSRLSRYFNLYTTKIRESLKQVATNAYDVNHHAQTVDDASKTNHSFIELQNDSSTQVAAAMEQMTHQIHDVSRNAEAAEHAAVDAASNASQGKEVVAKTIKAIETLSQNIETVSQVTADLANESNNIGSVLDVIRGIAEQTNLLALNAAIEAARAGEQGRGFAVVADEVRTLASRTGKSTDEIQAMIAKLQKGAQAAVEAVTASQQLSTSTVEQAGTANNSLTEIERLVSVITDMNGQIARATEQQSSAADEVNLRINELSQSTEHSLANTAQLSSASDNLKHSSQGLSDVVGRFKLD</sequence>
<dbReference type="PROSITE" id="PS50885">
    <property type="entry name" value="HAMP"/>
    <property type="match status" value="1"/>
</dbReference>
<dbReference type="Gene3D" id="3.30.450.20">
    <property type="entry name" value="PAS domain"/>
    <property type="match status" value="1"/>
</dbReference>
<proteinExistence type="inferred from homology"/>
<accession>A0ABR9FNB2</accession>
<dbReference type="SMART" id="SM00283">
    <property type="entry name" value="MA"/>
    <property type="match status" value="1"/>
</dbReference>
<dbReference type="Gene3D" id="1.10.287.950">
    <property type="entry name" value="Methyl-accepting chemotaxis protein"/>
    <property type="match status" value="1"/>
</dbReference>
<organism evidence="12 13">
    <name type="scientific">Pseudoalteromonas prydzensis</name>
    <dbReference type="NCBI Taxonomy" id="182141"/>
    <lineage>
        <taxon>Bacteria</taxon>
        <taxon>Pseudomonadati</taxon>
        <taxon>Pseudomonadota</taxon>
        <taxon>Gammaproteobacteria</taxon>
        <taxon>Alteromonadales</taxon>
        <taxon>Pseudoalteromonadaceae</taxon>
        <taxon>Pseudoalteromonas</taxon>
    </lineage>
</organism>
<dbReference type="PANTHER" id="PTHR32089:SF119">
    <property type="entry name" value="METHYL-ACCEPTING CHEMOTAXIS PROTEIN CTPL"/>
    <property type="match status" value="1"/>
</dbReference>
<keyword evidence="5 9" id="KW-0472">Membrane</keyword>
<keyword evidence="2" id="KW-1003">Cell membrane</keyword>
<feature type="domain" description="Methyl-accepting transducer" evidence="10">
    <location>
        <begin position="272"/>
        <end position="508"/>
    </location>
</feature>
<evidence type="ECO:0000259" key="11">
    <source>
        <dbReference type="PROSITE" id="PS50885"/>
    </source>
</evidence>
<dbReference type="SMART" id="SM00304">
    <property type="entry name" value="HAMP"/>
    <property type="match status" value="1"/>
</dbReference>
<keyword evidence="3 9" id="KW-0812">Transmembrane</keyword>
<comment type="subcellular location">
    <subcellularLocation>
        <location evidence="1">Cell membrane</location>
        <topology evidence="1">Multi-pass membrane protein</topology>
    </subcellularLocation>
</comment>
<evidence type="ECO:0000259" key="10">
    <source>
        <dbReference type="PROSITE" id="PS50111"/>
    </source>
</evidence>
<dbReference type="PROSITE" id="PS50111">
    <property type="entry name" value="CHEMOTAXIS_TRANSDUC_2"/>
    <property type="match status" value="1"/>
</dbReference>
<evidence type="ECO:0000256" key="8">
    <source>
        <dbReference type="PROSITE-ProRule" id="PRU00284"/>
    </source>
</evidence>
<evidence type="ECO:0000313" key="12">
    <source>
        <dbReference type="EMBL" id="MBE0458318.1"/>
    </source>
</evidence>
<dbReference type="RefSeq" id="WP_192542042.1">
    <property type="nucleotide sequence ID" value="NZ_JBQELX010000026.1"/>
</dbReference>
<evidence type="ECO:0000256" key="2">
    <source>
        <dbReference type="ARBA" id="ARBA00022475"/>
    </source>
</evidence>
<evidence type="ECO:0000256" key="3">
    <source>
        <dbReference type="ARBA" id="ARBA00022692"/>
    </source>
</evidence>
<dbReference type="SUPFAM" id="SSF58104">
    <property type="entry name" value="Methyl-accepting chemotaxis protein (MCP) signaling domain"/>
    <property type="match status" value="1"/>
</dbReference>
<comment type="similarity">
    <text evidence="7">Belongs to the methyl-accepting chemotaxis (MCP) protein family.</text>
</comment>